<dbReference type="InterPro" id="IPR032675">
    <property type="entry name" value="LRR_dom_sf"/>
</dbReference>
<dbReference type="SUPFAM" id="SSF52058">
    <property type="entry name" value="L domain-like"/>
    <property type="match status" value="1"/>
</dbReference>
<dbReference type="KEGG" id="taes:123171500"/>
<dbReference type="EnsemblPlants" id="TraesCS7D02G542100.1">
    <property type="protein sequence ID" value="TraesCS7D02G542100.1.cds1"/>
    <property type="gene ID" value="TraesCS7D02G542100"/>
</dbReference>
<evidence type="ECO:0000259" key="1">
    <source>
        <dbReference type="Pfam" id="PF25019"/>
    </source>
</evidence>
<dbReference type="STRING" id="4565.A0A3B6TTL1"/>
<dbReference type="PANTHER" id="PTHR47186:SF58">
    <property type="entry name" value="NB-ARC DOMAIN-CONTAINING PROTEIN"/>
    <property type="match status" value="1"/>
</dbReference>
<evidence type="ECO:0000313" key="2">
    <source>
        <dbReference type="EnsemblPlants" id="TraesCS7D02G542100.1.cds1"/>
    </source>
</evidence>
<sequence>MKCLRELKQFCVQKESAGFELSELGELTELGGELNIHNLEKVATKEDATTAKLLYKRDLKELSLVWGTYHKHSTESDVLDGLQPHDKLGALRIINHGGTTGPSWLSGDISIKMLGSIHLEGVSWGTFPPFGQLLHLTSLTLINISVLHEIKPGIFGVTDKSFEHLKRVVLGNLPEFIEWIGGANVHSFSRLEDISCRDCPNLCAVPFLECSVSYANLTHFCIVGCPKLSLPPMPHTSTLKLLKVGLSSTDLYYDERGMVINGYSGGLAFHNLHKVKRLTLRDVPHIPWTELSNQKSLTRLCAIRCGITWHGLQNFTWLRYVIVEDCGNFFRWPIEAARANKSFAASLKKLDIEGESSLKSMALLSTLTCLTDLRLVNSKNLTVDGFNPLTRLNLHRLVVFNTEDCLSRSISADLFSELVVARTNLSLPVGSFQSRELTVGCISAVLVAPICTLLAATLEYLEFRHDQRPESFTGEEDRALQLLTSLSYVGFMYCPNLPTLPQGLHSLPHLHNLHIIGCPQIRSMPQGPFPTTPQFLFGSELSSEL</sequence>
<dbReference type="Pfam" id="PF25019">
    <property type="entry name" value="LRR_R13L1-DRL21"/>
    <property type="match status" value="1"/>
</dbReference>
<dbReference type="Gramene" id="TraesWEE_scaffold_025396_01G000200.1">
    <property type="protein sequence ID" value="TraesWEE_scaffold_025396_01G000200.1"/>
    <property type="gene ID" value="TraesWEE_scaffold_025396_01G000200"/>
</dbReference>
<keyword evidence="3" id="KW-1185">Reference proteome</keyword>
<dbReference type="OMA" id="IMHHACE"/>
<gene>
    <name evidence="2" type="primary">LOC123171500</name>
</gene>
<reference evidence="2" key="2">
    <citation type="submission" date="2018-10" db="UniProtKB">
        <authorList>
            <consortium name="EnsemblPlants"/>
        </authorList>
    </citation>
    <scope>IDENTIFICATION</scope>
</reference>
<dbReference type="RefSeq" id="XP_044444908.1">
    <property type="nucleotide sequence ID" value="XM_044588973.1"/>
</dbReference>
<accession>A0A3B6TTL1</accession>
<dbReference type="Gramene" id="TraesCS7D03G1278500.1">
    <property type="protein sequence ID" value="TraesCS7D03G1278500.1.CDS1"/>
    <property type="gene ID" value="TraesCS7D03G1278500"/>
</dbReference>
<organism evidence="2">
    <name type="scientific">Triticum aestivum</name>
    <name type="common">Wheat</name>
    <dbReference type="NCBI Taxonomy" id="4565"/>
    <lineage>
        <taxon>Eukaryota</taxon>
        <taxon>Viridiplantae</taxon>
        <taxon>Streptophyta</taxon>
        <taxon>Embryophyta</taxon>
        <taxon>Tracheophyta</taxon>
        <taxon>Spermatophyta</taxon>
        <taxon>Magnoliopsida</taxon>
        <taxon>Liliopsida</taxon>
        <taxon>Poales</taxon>
        <taxon>Poaceae</taxon>
        <taxon>BOP clade</taxon>
        <taxon>Pooideae</taxon>
        <taxon>Triticodae</taxon>
        <taxon>Triticeae</taxon>
        <taxon>Triticinae</taxon>
        <taxon>Triticum</taxon>
    </lineage>
</organism>
<evidence type="ECO:0000313" key="3">
    <source>
        <dbReference type="Proteomes" id="UP000019116"/>
    </source>
</evidence>
<proteinExistence type="predicted"/>
<dbReference type="Proteomes" id="UP000019116">
    <property type="component" value="Chromosome 7D"/>
</dbReference>
<dbReference type="AlphaFoldDB" id="A0A3B6TTL1"/>
<dbReference type="GeneID" id="123171500"/>
<reference evidence="2" key="1">
    <citation type="submission" date="2018-08" db="EMBL/GenBank/DDBJ databases">
        <authorList>
            <person name="Rossello M."/>
        </authorList>
    </citation>
    <scope>NUCLEOTIDE SEQUENCE [LARGE SCALE GENOMIC DNA]</scope>
    <source>
        <strain evidence="2">cv. Chinese Spring</strain>
    </source>
</reference>
<dbReference type="InterPro" id="IPR056789">
    <property type="entry name" value="LRR_R13L1-DRL21"/>
</dbReference>
<protein>
    <recommendedName>
        <fullName evidence="1">R13L1/DRL21-like LRR repeat region domain-containing protein</fullName>
    </recommendedName>
</protein>
<dbReference type="Gene3D" id="3.80.10.10">
    <property type="entry name" value="Ribonuclease Inhibitor"/>
    <property type="match status" value="2"/>
</dbReference>
<dbReference type="Gramene" id="TraesROB_scaffold_024828_01G000400.1">
    <property type="protein sequence ID" value="TraesROB_scaffold_024828_01G000400.1"/>
    <property type="gene ID" value="TraesROB_scaffold_024828_01G000400"/>
</dbReference>
<dbReference type="OrthoDB" id="1166019at2759"/>
<dbReference type="PANTHER" id="PTHR47186">
    <property type="entry name" value="LEUCINE-RICH REPEAT-CONTAINING PROTEIN 57"/>
    <property type="match status" value="1"/>
</dbReference>
<feature type="domain" description="R13L1/DRL21-like LRR repeat region" evidence="1">
    <location>
        <begin position="21"/>
        <end position="143"/>
    </location>
</feature>
<name>A0A3B6TTL1_WHEAT</name>
<dbReference type="Gramene" id="TraesCLE_scaffold_020507_01G000200.1">
    <property type="protein sequence ID" value="TraesCLE_scaffold_020507_01G000200.1"/>
    <property type="gene ID" value="TraesCLE_scaffold_020507_01G000200"/>
</dbReference>
<dbReference type="Gramene" id="TraesCS7D02G542100.1">
    <property type="protein sequence ID" value="TraesCS7D02G542100.1.cds1"/>
    <property type="gene ID" value="TraesCS7D02G542100"/>
</dbReference>